<accession>K4C6Z3</accession>
<reference evidence="1" key="1">
    <citation type="journal article" date="2012" name="Nature">
        <title>The tomato genome sequence provides insights into fleshy fruit evolution.</title>
        <authorList>
            <consortium name="Tomato Genome Consortium"/>
        </authorList>
    </citation>
    <scope>NUCLEOTIDE SEQUENCE [LARGE SCALE GENOMIC DNA]</scope>
    <source>
        <strain evidence="1">cv. Heinz 1706</strain>
    </source>
</reference>
<name>K4C6Z3_SOLLC</name>
<dbReference type="InParanoid" id="K4C6Z3"/>
<dbReference type="EnsemblPlants" id="Solyc06g062620.2.1">
    <property type="protein sequence ID" value="Solyc06g062620.2.1"/>
    <property type="gene ID" value="Solyc06g062620.2"/>
</dbReference>
<reference evidence="1" key="2">
    <citation type="submission" date="2015-06" db="UniProtKB">
        <authorList>
            <consortium name="EnsemblPlants"/>
        </authorList>
    </citation>
    <scope>IDENTIFICATION</scope>
    <source>
        <strain evidence="1">cv. Heinz 1706</strain>
    </source>
</reference>
<evidence type="ECO:0000313" key="2">
    <source>
        <dbReference type="Proteomes" id="UP000004994"/>
    </source>
</evidence>
<organism evidence="1">
    <name type="scientific">Solanum lycopersicum</name>
    <name type="common">Tomato</name>
    <name type="synonym">Lycopersicon esculentum</name>
    <dbReference type="NCBI Taxonomy" id="4081"/>
    <lineage>
        <taxon>Eukaryota</taxon>
        <taxon>Viridiplantae</taxon>
        <taxon>Streptophyta</taxon>
        <taxon>Embryophyta</taxon>
        <taxon>Tracheophyta</taxon>
        <taxon>Spermatophyta</taxon>
        <taxon>Magnoliopsida</taxon>
        <taxon>eudicotyledons</taxon>
        <taxon>Gunneridae</taxon>
        <taxon>Pentapetalae</taxon>
        <taxon>asterids</taxon>
        <taxon>lamiids</taxon>
        <taxon>Solanales</taxon>
        <taxon>Solanaceae</taxon>
        <taxon>Solanoideae</taxon>
        <taxon>Solaneae</taxon>
        <taxon>Solanum</taxon>
        <taxon>Solanum subgen. Lycopersicon</taxon>
    </lineage>
</organism>
<dbReference type="Proteomes" id="UP000004994">
    <property type="component" value="Chromosome 6"/>
</dbReference>
<evidence type="ECO:0000313" key="1">
    <source>
        <dbReference type="EnsemblPlants" id="Solyc06g062620.2.1"/>
    </source>
</evidence>
<sequence length="94" mass="10356">MSCVCFVLPSFKCQPINRYAKLAAINLLGPSPIVKLQKVLLEKRSNEVTAPPTHIGLTPEINIEKTGREVSCSHKFYRGLRADLCLSNNGFGLV</sequence>
<proteinExistence type="predicted"/>
<keyword evidence="2" id="KW-1185">Reference proteome</keyword>
<protein>
    <submittedName>
        <fullName evidence="1">Uncharacterized protein</fullName>
    </submittedName>
</protein>
<dbReference type="PaxDb" id="4081-Solyc06g062620.2.1"/>
<dbReference type="Gramene" id="Solyc06g062620.2.1">
    <property type="protein sequence ID" value="Solyc06g062620.2.1"/>
    <property type="gene ID" value="Solyc06g062620.2"/>
</dbReference>
<dbReference type="HOGENOM" id="CLU_2390247_0_0_1"/>
<dbReference type="AlphaFoldDB" id="K4C6Z3"/>